<dbReference type="Pfam" id="PF00550">
    <property type="entry name" value="PP-binding"/>
    <property type="match status" value="1"/>
</dbReference>
<feature type="domain" description="Carrier" evidence="1">
    <location>
        <begin position="10"/>
        <end position="84"/>
    </location>
</feature>
<name>K2R630_MACPH</name>
<dbReference type="HOGENOM" id="CLU_043694_0_0_1"/>
<dbReference type="AlphaFoldDB" id="K2R630"/>
<dbReference type="SUPFAM" id="SSF47336">
    <property type="entry name" value="ACP-like"/>
    <property type="match status" value="1"/>
</dbReference>
<dbReference type="InParanoid" id="K2R630"/>
<dbReference type="Gene3D" id="3.40.50.1820">
    <property type="entry name" value="alpha/beta hydrolase"/>
    <property type="match status" value="1"/>
</dbReference>
<sequence length="397" mass="43243">MLQDNSSHSQSIEGLVLDIVAQEAGVAREGLSEDTVLSDLGIDGILSASIAKRVRAVTHLDVLPESVASQRDLKSLITYLVKLDGCLHKDTRTLTATRTAARRVCHSPPSKPIGFSVPLSIRLQGNPTTASEKIFLLPDGSGAATSYAQIPPISPNICLYAINSPFLREPDQFSSIEDATLTWVAEIRKLQPQGPYILGGWSAGGYYAFEVAKKMLLDGEEVQKLVLIDSPCRLAYEALPMDVVRYLAMKGILGSAGGKTPQWLLDHFDATIMAVEDYAPTAILPVSGRFSALPEVFLVWASDPVFPPGGAAAAGIGLNRKITKFMLEERQDFGTHGWENLFPGARFAVAKVPGTHFSLVLPPNNEYLKSLLRDLVIDDPNKRLNDWSYYSDYSLEA</sequence>
<dbReference type="PROSITE" id="PS50075">
    <property type="entry name" value="CARRIER"/>
    <property type="match status" value="1"/>
</dbReference>
<dbReference type="InterPro" id="IPR036736">
    <property type="entry name" value="ACP-like_sf"/>
</dbReference>
<dbReference type="eggNOG" id="ENOG502SKHW">
    <property type="taxonomic scope" value="Eukaryota"/>
</dbReference>
<organism evidence="2 3">
    <name type="scientific">Macrophomina phaseolina (strain MS6)</name>
    <name type="common">Charcoal rot fungus</name>
    <dbReference type="NCBI Taxonomy" id="1126212"/>
    <lineage>
        <taxon>Eukaryota</taxon>
        <taxon>Fungi</taxon>
        <taxon>Dikarya</taxon>
        <taxon>Ascomycota</taxon>
        <taxon>Pezizomycotina</taxon>
        <taxon>Dothideomycetes</taxon>
        <taxon>Dothideomycetes incertae sedis</taxon>
        <taxon>Botryosphaeriales</taxon>
        <taxon>Botryosphaeriaceae</taxon>
        <taxon>Macrophomina</taxon>
    </lineage>
</organism>
<proteinExistence type="predicted"/>
<evidence type="ECO:0000313" key="3">
    <source>
        <dbReference type="Proteomes" id="UP000007129"/>
    </source>
</evidence>
<reference evidence="2 3" key="1">
    <citation type="journal article" date="2012" name="BMC Genomics">
        <title>Tools to kill: Genome of one of the most destructive plant pathogenic fungi Macrophomina phaseolina.</title>
        <authorList>
            <person name="Islam M.S."/>
            <person name="Haque M.S."/>
            <person name="Islam M.M."/>
            <person name="Emdad E.M."/>
            <person name="Halim A."/>
            <person name="Hossen Q.M.M."/>
            <person name="Hossain M.Z."/>
            <person name="Ahmed B."/>
            <person name="Rahim S."/>
            <person name="Rahman M.S."/>
            <person name="Alam M.M."/>
            <person name="Hou S."/>
            <person name="Wan X."/>
            <person name="Saito J.A."/>
            <person name="Alam M."/>
        </authorList>
    </citation>
    <scope>NUCLEOTIDE SEQUENCE [LARGE SCALE GENOMIC DNA]</scope>
    <source>
        <strain evidence="2 3">MS6</strain>
    </source>
</reference>
<dbReference type="InterPro" id="IPR009081">
    <property type="entry name" value="PP-bd_ACP"/>
</dbReference>
<accession>K2R630</accession>
<dbReference type="SUPFAM" id="SSF53474">
    <property type="entry name" value="alpha/beta-Hydrolases"/>
    <property type="match status" value="1"/>
</dbReference>
<evidence type="ECO:0000313" key="2">
    <source>
        <dbReference type="EMBL" id="EKG09613.1"/>
    </source>
</evidence>
<dbReference type="VEuPathDB" id="FungiDB:MPH_13316"/>
<dbReference type="OrthoDB" id="329835at2759"/>
<gene>
    <name evidence="2" type="ORF">MPH_13316</name>
</gene>
<dbReference type="InterPro" id="IPR001031">
    <property type="entry name" value="Thioesterase"/>
</dbReference>
<dbReference type="Proteomes" id="UP000007129">
    <property type="component" value="Unassembled WGS sequence"/>
</dbReference>
<dbReference type="InterPro" id="IPR029058">
    <property type="entry name" value="AB_hydrolase_fold"/>
</dbReference>
<dbReference type="EMBL" id="AHHD01000593">
    <property type="protein sequence ID" value="EKG09613.1"/>
    <property type="molecule type" value="Genomic_DNA"/>
</dbReference>
<comment type="caution">
    <text evidence="2">The sequence shown here is derived from an EMBL/GenBank/DDBJ whole genome shotgun (WGS) entry which is preliminary data.</text>
</comment>
<dbReference type="Gene3D" id="1.10.1200.10">
    <property type="entry name" value="ACP-like"/>
    <property type="match status" value="1"/>
</dbReference>
<dbReference type="STRING" id="1126212.K2R630"/>
<evidence type="ECO:0000259" key="1">
    <source>
        <dbReference type="PROSITE" id="PS50075"/>
    </source>
</evidence>
<dbReference type="Pfam" id="PF00975">
    <property type="entry name" value="Thioesterase"/>
    <property type="match status" value="1"/>
</dbReference>
<protein>
    <submittedName>
        <fullName evidence="2">Thioesterase</fullName>
    </submittedName>
</protein>